<organism evidence="2 3">
    <name type="scientific">Blautia hansenii DSM 20583</name>
    <dbReference type="NCBI Taxonomy" id="537007"/>
    <lineage>
        <taxon>Bacteria</taxon>
        <taxon>Bacillati</taxon>
        <taxon>Bacillota</taxon>
        <taxon>Clostridia</taxon>
        <taxon>Lachnospirales</taxon>
        <taxon>Lachnospiraceae</taxon>
        <taxon>Blautia</taxon>
    </lineage>
</organism>
<dbReference type="SUPFAM" id="SSF53335">
    <property type="entry name" value="S-adenosyl-L-methionine-dependent methyltransferases"/>
    <property type="match status" value="1"/>
</dbReference>
<dbReference type="EMBL" id="ABYU02000027">
    <property type="protein sequence ID" value="EEX21347.1"/>
    <property type="molecule type" value="Genomic_DNA"/>
</dbReference>
<dbReference type="InterPro" id="IPR029063">
    <property type="entry name" value="SAM-dependent_MTases_sf"/>
</dbReference>
<dbReference type="GO" id="GO:0008757">
    <property type="term" value="F:S-adenosylmethionine-dependent methyltransferase activity"/>
    <property type="evidence" value="ECO:0007669"/>
    <property type="project" value="InterPro"/>
</dbReference>
<accession>C9L9K1</accession>
<evidence type="ECO:0000313" key="3">
    <source>
        <dbReference type="Proteomes" id="UP000003755"/>
    </source>
</evidence>
<dbReference type="STRING" id="537007.BLAHAN_06084"/>
<dbReference type="PANTHER" id="PTHR43591">
    <property type="entry name" value="METHYLTRANSFERASE"/>
    <property type="match status" value="1"/>
</dbReference>
<feature type="domain" description="Methyltransferase type 11" evidence="1">
    <location>
        <begin position="62"/>
        <end position="156"/>
    </location>
</feature>
<dbReference type="eggNOG" id="COG2226">
    <property type="taxonomic scope" value="Bacteria"/>
</dbReference>
<dbReference type="PANTHER" id="PTHR43591:SF24">
    <property type="entry name" value="2-METHOXY-6-POLYPRENYL-1,4-BENZOQUINOL METHYLASE, MITOCHONDRIAL"/>
    <property type="match status" value="1"/>
</dbReference>
<dbReference type="Pfam" id="PF08241">
    <property type="entry name" value="Methyltransf_11"/>
    <property type="match status" value="1"/>
</dbReference>
<dbReference type="Gene3D" id="3.40.50.150">
    <property type="entry name" value="Vaccinia Virus protein VP39"/>
    <property type="match status" value="1"/>
</dbReference>
<proteinExistence type="predicted"/>
<dbReference type="CDD" id="cd02440">
    <property type="entry name" value="AdoMet_MTases"/>
    <property type="match status" value="1"/>
</dbReference>
<reference evidence="2" key="1">
    <citation type="submission" date="2009-09" db="EMBL/GenBank/DDBJ databases">
        <authorList>
            <person name="Weinstock G."/>
            <person name="Sodergren E."/>
            <person name="Clifton S."/>
            <person name="Fulton L."/>
            <person name="Fulton B."/>
            <person name="Courtney L."/>
            <person name="Fronick C."/>
            <person name="Harrison M."/>
            <person name="Strong C."/>
            <person name="Farmer C."/>
            <person name="Delahaunty K."/>
            <person name="Markovic C."/>
            <person name="Hall O."/>
            <person name="Minx P."/>
            <person name="Tomlinson C."/>
            <person name="Mitreva M."/>
            <person name="Nelson J."/>
            <person name="Hou S."/>
            <person name="Wollam A."/>
            <person name="Pepin K.H."/>
            <person name="Johnson M."/>
            <person name="Bhonagiri V."/>
            <person name="Nash W.E."/>
            <person name="Warren W."/>
            <person name="Chinwalla A."/>
            <person name="Mardis E.R."/>
            <person name="Wilson R.K."/>
        </authorList>
    </citation>
    <scope>NUCLEOTIDE SEQUENCE [LARGE SCALE GENOMIC DNA]</scope>
    <source>
        <strain evidence="2">DSM 20583</strain>
    </source>
</reference>
<evidence type="ECO:0000259" key="1">
    <source>
        <dbReference type="Pfam" id="PF08241"/>
    </source>
</evidence>
<evidence type="ECO:0000313" key="2">
    <source>
        <dbReference type="EMBL" id="EEX21347.1"/>
    </source>
</evidence>
<sequence length="260" mass="29864">MNEMIYHENELQPSIEAYWTRRASSYTDVIKKNLADGWEDIWANELISYFPKGEVCSKMKILDIGTGPGFYSIILSKRGYQMTAVDSSEGMLEEAKHNAGELADNIEFLCMDAQKLDFEDNTFDVIVTRNLTWNLPKPAEAYKEWKRVLKPNGILLNFDANWYSYLFDEEKEKEYQQDRLNTVKAGVEDHGAYEEGDMMEDISRCLPMGKVKRPQWDLAVLLECGFKTVSADTTVGERVWNAEEKINYASTPGFMIVAVK</sequence>
<keyword evidence="3" id="KW-1185">Reference proteome</keyword>
<keyword evidence="2" id="KW-0489">Methyltransferase</keyword>
<name>C9L9K1_BLAHA</name>
<dbReference type="Proteomes" id="UP000003755">
    <property type="component" value="Unassembled WGS sequence"/>
</dbReference>
<dbReference type="KEGG" id="bhan:CGC63_14400"/>
<protein>
    <submittedName>
        <fullName evidence="2">Methyltransferase domain protein</fullName>
    </submittedName>
</protein>
<dbReference type="GO" id="GO:0032259">
    <property type="term" value="P:methylation"/>
    <property type="evidence" value="ECO:0007669"/>
    <property type="project" value="UniProtKB-KW"/>
</dbReference>
<dbReference type="RefSeq" id="WP_003022261.1">
    <property type="nucleotide sequence ID" value="NZ_CP022413.2"/>
</dbReference>
<gene>
    <name evidence="2" type="ORF">BLAHAN_06084</name>
</gene>
<comment type="caution">
    <text evidence="2">The sequence shown here is derived from an EMBL/GenBank/DDBJ whole genome shotgun (WGS) entry which is preliminary data.</text>
</comment>
<keyword evidence="2" id="KW-0808">Transferase</keyword>
<dbReference type="InterPro" id="IPR013216">
    <property type="entry name" value="Methyltransf_11"/>
</dbReference>
<dbReference type="HOGENOM" id="CLU_037990_4_0_9"/>
<dbReference type="AlphaFoldDB" id="C9L9K1"/>